<dbReference type="EMBL" id="CAJVPM010000908">
    <property type="protein sequence ID" value="CAG8454561.1"/>
    <property type="molecule type" value="Genomic_DNA"/>
</dbReference>
<dbReference type="Proteomes" id="UP000789860">
    <property type="component" value="Unassembled WGS sequence"/>
</dbReference>
<comment type="caution">
    <text evidence="1">The sequence shown here is derived from an EMBL/GenBank/DDBJ whole genome shotgun (WGS) entry which is preliminary data.</text>
</comment>
<organism evidence="1 2">
    <name type="scientific">Scutellospora calospora</name>
    <dbReference type="NCBI Taxonomy" id="85575"/>
    <lineage>
        <taxon>Eukaryota</taxon>
        <taxon>Fungi</taxon>
        <taxon>Fungi incertae sedis</taxon>
        <taxon>Mucoromycota</taxon>
        <taxon>Glomeromycotina</taxon>
        <taxon>Glomeromycetes</taxon>
        <taxon>Diversisporales</taxon>
        <taxon>Gigasporaceae</taxon>
        <taxon>Scutellospora</taxon>
    </lineage>
</organism>
<keyword evidence="2" id="KW-1185">Reference proteome</keyword>
<sequence>MKKITEFFEKDSYINKLVFNHSLLSDVIDLDMIDKIMMSIFLPEELTARLSFLSTIFKSEGDQRKVIRFLLHGNKFLDKLLKEHFLYIDKDLITSAKCIS</sequence>
<gene>
    <name evidence="1" type="ORF">SCALOS_LOCUS1343</name>
</gene>
<protein>
    <submittedName>
        <fullName evidence="1">4879_t:CDS:1</fullName>
    </submittedName>
</protein>
<reference evidence="1" key="1">
    <citation type="submission" date="2021-06" db="EMBL/GenBank/DDBJ databases">
        <authorList>
            <person name="Kallberg Y."/>
            <person name="Tangrot J."/>
            <person name="Rosling A."/>
        </authorList>
    </citation>
    <scope>NUCLEOTIDE SEQUENCE</scope>
    <source>
        <strain evidence="1">AU212A</strain>
    </source>
</reference>
<accession>A0ACA9K6I0</accession>
<name>A0ACA9K6I0_9GLOM</name>
<evidence type="ECO:0000313" key="2">
    <source>
        <dbReference type="Proteomes" id="UP000789860"/>
    </source>
</evidence>
<evidence type="ECO:0000313" key="1">
    <source>
        <dbReference type="EMBL" id="CAG8454561.1"/>
    </source>
</evidence>
<proteinExistence type="predicted"/>